<dbReference type="Proteomes" id="UP000656548">
    <property type="component" value="Unassembled WGS sequence"/>
</dbReference>
<organism evidence="3 4">
    <name type="scientific">Amycolatopsis roodepoortensis</name>
    <dbReference type="NCBI Taxonomy" id="700274"/>
    <lineage>
        <taxon>Bacteria</taxon>
        <taxon>Bacillati</taxon>
        <taxon>Actinomycetota</taxon>
        <taxon>Actinomycetes</taxon>
        <taxon>Pseudonocardiales</taxon>
        <taxon>Pseudonocardiaceae</taxon>
        <taxon>Amycolatopsis</taxon>
    </lineage>
</organism>
<dbReference type="PANTHER" id="PTHR11487:SF0">
    <property type="entry name" value="S-ACYL FATTY ACID SYNTHASE THIOESTERASE, MEDIUM CHAIN"/>
    <property type="match status" value="1"/>
</dbReference>
<dbReference type="EMBL" id="JADBEJ010000005">
    <property type="protein sequence ID" value="MBE1580093.1"/>
    <property type="molecule type" value="Genomic_DNA"/>
</dbReference>
<name>A0ABR9LIT4_9PSEU</name>
<evidence type="ECO:0000313" key="4">
    <source>
        <dbReference type="Proteomes" id="UP000656548"/>
    </source>
</evidence>
<proteinExistence type="inferred from homology"/>
<dbReference type="RefSeq" id="WP_192746506.1">
    <property type="nucleotide sequence ID" value="NZ_JADBEJ010000005.1"/>
</dbReference>
<comment type="similarity">
    <text evidence="1">Belongs to the thioesterase family.</text>
</comment>
<accession>A0ABR9LIT4</accession>
<comment type="caution">
    <text evidence="3">The sequence shown here is derived from an EMBL/GenBank/DDBJ whole genome shotgun (WGS) entry which is preliminary data.</text>
</comment>
<dbReference type="InterPro" id="IPR001031">
    <property type="entry name" value="Thioesterase"/>
</dbReference>
<gene>
    <name evidence="3" type="ORF">H4W30_007153</name>
</gene>
<dbReference type="Pfam" id="PF00975">
    <property type="entry name" value="Thioesterase"/>
    <property type="match status" value="1"/>
</dbReference>
<evidence type="ECO:0000313" key="3">
    <source>
        <dbReference type="EMBL" id="MBE1580093.1"/>
    </source>
</evidence>
<dbReference type="SUPFAM" id="SSF53474">
    <property type="entry name" value="alpha/beta-Hydrolases"/>
    <property type="match status" value="1"/>
</dbReference>
<reference evidence="3 4" key="1">
    <citation type="submission" date="2020-10" db="EMBL/GenBank/DDBJ databases">
        <title>Sequencing the genomes of 1000 actinobacteria strains.</title>
        <authorList>
            <person name="Klenk H.-P."/>
        </authorList>
    </citation>
    <scope>NUCLEOTIDE SEQUENCE [LARGE SCALE GENOMIC DNA]</scope>
    <source>
        <strain evidence="3 4">DSM 46661</strain>
    </source>
</reference>
<feature type="domain" description="Thioesterase" evidence="2">
    <location>
        <begin position="18"/>
        <end position="220"/>
    </location>
</feature>
<keyword evidence="4" id="KW-1185">Reference proteome</keyword>
<evidence type="ECO:0000259" key="2">
    <source>
        <dbReference type="Pfam" id="PF00975"/>
    </source>
</evidence>
<evidence type="ECO:0000256" key="1">
    <source>
        <dbReference type="ARBA" id="ARBA00007169"/>
    </source>
</evidence>
<dbReference type="InterPro" id="IPR012223">
    <property type="entry name" value="TEII"/>
</dbReference>
<protein>
    <submittedName>
        <fullName evidence="3">Surfactin synthase thioesterase subunit</fullName>
    </submittedName>
</protein>
<dbReference type="PANTHER" id="PTHR11487">
    <property type="entry name" value="THIOESTERASE"/>
    <property type="match status" value="1"/>
</dbReference>
<dbReference type="Gene3D" id="3.40.50.1820">
    <property type="entry name" value="alpha/beta hydrolase"/>
    <property type="match status" value="1"/>
</dbReference>
<dbReference type="InterPro" id="IPR029058">
    <property type="entry name" value="AB_hydrolase_fold"/>
</dbReference>
<sequence length="241" mass="25743">MSPTIPEPRNPEHGTSRRLYAFHHAGGGASTYLGWRRPLGPSVEIVPVVLPSGPDRTLDGVVESVVRALDHSRPYLFYGHSMGARIAFRVACSLLSRGLPGPDRLIVGASAAPSLPAGLDHVVRQDDGQLMESLLALDPESVRLLGNSRLAGRALRSLRADLALCAEAAAVDTMVLSRPIDVFAGVADPIVPLSGAAAWARHTTAGFRLHRVDGGHFFHRRPAGDFLAGIRRLCAEESLFA</sequence>